<reference evidence="2" key="1">
    <citation type="submission" date="2014-12" db="EMBL/GenBank/DDBJ databases">
        <title>Insight into the proteome of Arion vulgaris.</title>
        <authorList>
            <person name="Aradska J."/>
            <person name="Bulat T."/>
            <person name="Smidak R."/>
            <person name="Sarate P."/>
            <person name="Gangsoo J."/>
            <person name="Sialana F."/>
            <person name="Bilban M."/>
            <person name="Lubec G."/>
        </authorList>
    </citation>
    <scope>NUCLEOTIDE SEQUENCE</scope>
    <source>
        <tissue evidence="2">Skin</tissue>
    </source>
</reference>
<feature type="non-terminal residue" evidence="2">
    <location>
        <position position="1"/>
    </location>
</feature>
<organism evidence="2">
    <name type="scientific">Arion vulgaris</name>
    <dbReference type="NCBI Taxonomy" id="1028688"/>
    <lineage>
        <taxon>Eukaryota</taxon>
        <taxon>Metazoa</taxon>
        <taxon>Spiralia</taxon>
        <taxon>Lophotrochozoa</taxon>
        <taxon>Mollusca</taxon>
        <taxon>Gastropoda</taxon>
        <taxon>Heterobranchia</taxon>
        <taxon>Euthyneura</taxon>
        <taxon>Panpulmonata</taxon>
        <taxon>Eupulmonata</taxon>
        <taxon>Stylommatophora</taxon>
        <taxon>Helicina</taxon>
        <taxon>Arionoidea</taxon>
        <taxon>Arionidae</taxon>
        <taxon>Arion</taxon>
    </lineage>
</organism>
<evidence type="ECO:0000256" key="1">
    <source>
        <dbReference type="SAM" id="MobiDB-lite"/>
    </source>
</evidence>
<name>A0A0B6YHC3_9EUPU</name>
<evidence type="ECO:0000313" key="2">
    <source>
        <dbReference type="EMBL" id="CEK55196.1"/>
    </source>
</evidence>
<gene>
    <name evidence="2" type="primary">ORF24603</name>
</gene>
<protein>
    <submittedName>
        <fullName evidence="2">Uncharacterized protein</fullName>
    </submittedName>
</protein>
<feature type="region of interest" description="Disordered" evidence="1">
    <location>
        <begin position="63"/>
        <end position="95"/>
    </location>
</feature>
<sequence>GDVTASPVTRPIPSTTAPSLLTSSTHSLGSSSSSTFTMPVTLPPSTQGFRTVVSVKPMVKEEPMTVTDISPPISPPTLMAPTPGTITPMSPDYET</sequence>
<proteinExistence type="predicted"/>
<accession>A0A0B6YHC3</accession>
<feature type="region of interest" description="Disordered" evidence="1">
    <location>
        <begin position="1"/>
        <end position="47"/>
    </location>
</feature>
<feature type="compositionally biased region" description="Low complexity" evidence="1">
    <location>
        <begin position="14"/>
        <end position="37"/>
    </location>
</feature>
<dbReference type="AlphaFoldDB" id="A0A0B6YHC3"/>
<feature type="non-terminal residue" evidence="2">
    <location>
        <position position="95"/>
    </location>
</feature>
<dbReference type="EMBL" id="HACG01008331">
    <property type="protein sequence ID" value="CEK55196.1"/>
    <property type="molecule type" value="Transcribed_RNA"/>
</dbReference>